<evidence type="ECO:0000256" key="1">
    <source>
        <dbReference type="ARBA" id="ARBA00004141"/>
    </source>
</evidence>
<keyword evidence="6 8" id="KW-0472">Membrane</keyword>
<comment type="caution">
    <text evidence="10">The sequence shown here is derived from an EMBL/GenBank/DDBJ whole genome shotgun (WGS) entry which is preliminary data.</text>
</comment>
<evidence type="ECO:0000259" key="9">
    <source>
        <dbReference type="Pfam" id="PF18916"/>
    </source>
</evidence>
<sequence>MDSHYTYLLINFLTVFFPVILSFDKRVRFYSNWRFIFPGLLLTGGLFLIWDYLFTIFDVWSFNEKYIQGIAFFNLPLEEILFFITVPFACVFIYECLNYYVRRDILKNVTPVISWLLAVFSVLMLLLFYNRVYSLITFGLLLLTSFYFLWKRPRYLSRFYLAYFVSLIPFYIVNGLLTSLPVVIYSNLENTGVRVGTVPLEDHFYSLTLLFFNIAFFEYFRKSGGKHHDGNRIA</sequence>
<dbReference type="RefSeq" id="WP_109416906.1">
    <property type="nucleotide sequence ID" value="NZ_QEAS01000013.1"/>
</dbReference>
<evidence type="ECO:0000256" key="3">
    <source>
        <dbReference type="ARBA" id="ARBA00022692"/>
    </source>
</evidence>
<feature type="transmembrane region" description="Helical" evidence="8">
    <location>
        <begin position="108"/>
        <end position="126"/>
    </location>
</feature>
<feature type="transmembrane region" description="Helical" evidence="8">
    <location>
        <begin position="80"/>
        <end position="101"/>
    </location>
</feature>
<evidence type="ECO:0000313" key="11">
    <source>
        <dbReference type="Proteomes" id="UP000245647"/>
    </source>
</evidence>
<evidence type="ECO:0000256" key="5">
    <source>
        <dbReference type="ARBA" id="ARBA00022989"/>
    </source>
</evidence>
<protein>
    <submittedName>
        <fullName evidence="10">Lycopene cyclase domain-containing protein</fullName>
    </submittedName>
</protein>
<gene>
    <name evidence="10" type="ORF">DDR33_16545</name>
</gene>
<dbReference type="GO" id="GO:0045436">
    <property type="term" value="F:lycopene beta cyclase activity"/>
    <property type="evidence" value="ECO:0007669"/>
    <property type="project" value="UniProtKB-ARBA"/>
</dbReference>
<keyword evidence="7" id="KW-0413">Isomerase</keyword>
<comment type="pathway">
    <text evidence="2">Carotenoid biosynthesis.</text>
</comment>
<evidence type="ECO:0000256" key="4">
    <source>
        <dbReference type="ARBA" id="ARBA00022746"/>
    </source>
</evidence>
<comment type="subcellular location">
    <subcellularLocation>
        <location evidence="1">Membrane</location>
        <topology evidence="1">Multi-pass membrane protein</topology>
    </subcellularLocation>
</comment>
<keyword evidence="5 8" id="KW-1133">Transmembrane helix</keyword>
<evidence type="ECO:0000256" key="7">
    <source>
        <dbReference type="ARBA" id="ARBA00023235"/>
    </source>
</evidence>
<feature type="transmembrane region" description="Helical" evidence="8">
    <location>
        <begin position="132"/>
        <end position="150"/>
    </location>
</feature>
<organism evidence="10 11">
    <name type="scientific">Pararcticibacter amylolyticus</name>
    <dbReference type="NCBI Taxonomy" id="2173175"/>
    <lineage>
        <taxon>Bacteria</taxon>
        <taxon>Pseudomonadati</taxon>
        <taxon>Bacteroidota</taxon>
        <taxon>Sphingobacteriia</taxon>
        <taxon>Sphingobacteriales</taxon>
        <taxon>Sphingobacteriaceae</taxon>
        <taxon>Pararcticibacter</taxon>
    </lineage>
</organism>
<dbReference type="GO" id="GO:0016117">
    <property type="term" value="P:carotenoid biosynthetic process"/>
    <property type="evidence" value="ECO:0007669"/>
    <property type="project" value="UniProtKB-KW"/>
</dbReference>
<evidence type="ECO:0000256" key="6">
    <source>
        <dbReference type="ARBA" id="ARBA00023136"/>
    </source>
</evidence>
<reference evidence="10 11" key="1">
    <citation type="submission" date="2018-04" db="EMBL/GenBank/DDBJ databases">
        <title>Pedobacter chongqingensis sp. nov., isolated from a rottenly hemp rope.</title>
        <authorList>
            <person name="Cai Y."/>
        </authorList>
    </citation>
    <scope>NUCLEOTIDE SEQUENCE [LARGE SCALE GENOMIC DNA]</scope>
    <source>
        <strain evidence="10 11">FJ4-8</strain>
    </source>
</reference>
<feature type="transmembrane region" description="Helical" evidence="8">
    <location>
        <begin position="35"/>
        <end position="60"/>
    </location>
</feature>
<feature type="domain" description="Lycopene cyclase" evidence="9">
    <location>
        <begin position="4"/>
        <end position="97"/>
    </location>
</feature>
<dbReference type="NCBIfam" id="TIGR03462">
    <property type="entry name" value="CarR_dom_SF"/>
    <property type="match status" value="2"/>
</dbReference>
<dbReference type="Pfam" id="PF18916">
    <property type="entry name" value="Lycopene_cyc"/>
    <property type="match status" value="2"/>
</dbReference>
<feature type="transmembrane region" description="Helical" evidence="8">
    <location>
        <begin position="204"/>
        <end position="220"/>
    </location>
</feature>
<dbReference type="OrthoDB" id="5195186at2"/>
<evidence type="ECO:0000256" key="8">
    <source>
        <dbReference type="SAM" id="Phobius"/>
    </source>
</evidence>
<accession>A0A2U2PEB2</accession>
<dbReference type="EMBL" id="QEAS01000013">
    <property type="protein sequence ID" value="PWG79662.1"/>
    <property type="molecule type" value="Genomic_DNA"/>
</dbReference>
<feature type="transmembrane region" description="Helical" evidence="8">
    <location>
        <begin position="6"/>
        <end position="23"/>
    </location>
</feature>
<feature type="domain" description="Lycopene cyclase" evidence="9">
    <location>
        <begin position="130"/>
        <end position="220"/>
    </location>
</feature>
<keyword evidence="4" id="KW-0125">Carotenoid biosynthesis</keyword>
<proteinExistence type="predicted"/>
<dbReference type="AlphaFoldDB" id="A0A2U2PEB2"/>
<dbReference type="GO" id="GO:0016020">
    <property type="term" value="C:membrane"/>
    <property type="evidence" value="ECO:0007669"/>
    <property type="project" value="UniProtKB-SubCell"/>
</dbReference>
<feature type="transmembrane region" description="Helical" evidence="8">
    <location>
        <begin position="162"/>
        <end position="184"/>
    </location>
</feature>
<keyword evidence="3 8" id="KW-0812">Transmembrane</keyword>
<keyword evidence="11" id="KW-1185">Reference proteome</keyword>
<dbReference type="GO" id="GO:0016872">
    <property type="term" value="F:intramolecular lyase activity"/>
    <property type="evidence" value="ECO:0007669"/>
    <property type="project" value="InterPro"/>
</dbReference>
<dbReference type="InterPro" id="IPR017825">
    <property type="entry name" value="Lycopene_cyclase_dom"/>
</dbReference>
<dbReference type="Proteomes" id="UP000245647">
    <property type="component" value="Unassembled WGS sequence"/>
</dbReference>
<evidence type="ECO:0000313" key="10">
    <source>
        <dbReference type="EMBL" id="PWG79662.1"/>
    </source>
</evidence>
<evidence type="ECO:0000256" key="2">
    <source>
        <dbReference type="ARBA" id="ARBA00004829"/>
    </source>
</evidence>
<name>A0A2U2PEB2_9SPHI</name>